<evidence type="ECO:0008006" key="3">
    <source>
        <dbReference type="Google" id="ProtNLM"/>
    </source>
</evidence>
<evidence type="ECO:0000313" key="2">
    <source>
        <dbReference type="Proteomes" id="UP000477311"/>
    </source>
</evidence>
<dbReference type="Proteomes" id="UP000477311">
    <property type="component" value="Unassembled WGS sequence"/>
</dbReference>
<dbReference type="NCBIfam" id="NF045579">
    <property type="entry name" value="rhamnoside_JR"/>
    <property type="match status" value="1"/>
</dbReference>
<dbReference type="InterPro" id="IPR053161">
    <property type="entry name" value="Ulvan_degrading_GH"/>
</dbReference>
<dbReference type="SUPFAM" id="SSF49785">
    <property type="entry name" value="Galactose-binding domain-like"/>
    <property type="match status" value="1"/>
</dbReference>
<dbReference type="Gene3D" id="2.60.120.260">
    <property type="entry name" value="Galactose-binding domain-like"/>
    <property type="match status" value="1"/>
</dbReference>
<dbReference type="PANTHER" id="PTHR36848">
    <property type="entry name" value="DNA-BINDING PROTEIN (PUTATIVE SECRETED PROTEIN)-RELATED"/>
    <property type="match status" value="1"/>
</dbReference>
<reference evidence="1 2" key="1">
    <citation type="submission" date="2020-02" db="EMBL/GenBank/DDBJ databases">
        <title>Draft genome sequence of Limisphaera ngatamarikiensis NGM72.4T, a thermophilic Verrucomicrobia grouped in subdivision 3.</title>
        <authorList>
            <person name="Carere C.R."/>
            <person name="Steen J."/>
            <person name="Hugenholtz P."/>
            <person name="Stott M.B."/>
        </authorList>
    </citation>
    <scope>NUCLEOTIDE SEQUENCE [LARGE SCALE GENOMIC DNA]</scope>
    <source>
        <strain evidence="1 2">NGM72.4</strain>
    </source>
</reference>
<accession>A0A6M1RIE4</accession>
<organism evidence="1 2">
    <name type="scientific">Limisphaera ngatamarikiensis</name>
    <dbReference type="NCBI Taxonomy" id="1324935"/>
    <lineage>
        <taxon>Bacteria</taxon>
        <taxon>Pseudomonadati</taxon>
        <taxon>Verrucomicrobiota</taxon>
        <taxon>Verrucomicrobiia</taxon>
        <taxon>Limisphaerales</taxon>
        <taxon>Limisphaeraceae</taxon>
        <taxon>Limisphaera</taxon>
    </lineage>
</organism>
<dbReference type="EMBL" id="JAAKYA010000072">
    <property type="protein sequence ID" value="NGO39838.1"/>
    <property type="molecule type" value="Genomic_DNA"/>
</dbReference>
<comment type="caution">
    <text evidence="1">The sequence shown here is derived from an EMBL/GenBank/DDBJ whole genome shotgun (WGS) entry which is preliminary data.</text>
</comment>
<dbReference type="InterPro" id="IPR008979">
    <property type="entry name" value="Galactose-bd-like_sf"/>
</dbReference>
<protein>
    <recommendedName>
        <fullName evidence="3">Glycoside hydrolase</fullName>
    </recommendedName>
</protein>
<keyword evidence="2" id="KW-1185">Reference proteome</keyword>
<proteinExistence type="predicted"/>
<gene>
    <name evidence="1" type="ORF">G4L39_10600</name>
</gene>
<dbReference type="AlphaFoldDB" id="A0A6M1RIE4"/>
<dbReference type="Pfam" id="PF17132">
    <property type="entry name" value="Glyco_hydro_106"/>
    <property type="match status" value="2"/>
</dbReference>
<sequence>MSASDARVWPPMTRQTRPWTYWWWMGSAVDKTNLVRELTRYRQAGLGGVHIIPIYGARGWEDRYIPYLSPAWLEMLDFTVRQAEQLDLGVDMTTGTGWCFGGPKVAPDEANALLQTRSYTVQTGQKPDLDIAPGQLQALMAFGPDQQRVDLLPRLAADGSLNWTAPAGPWLVIAVWQRFSGQNVKRAAPGGEGPMLNLFEPRAMTNFLRWFDDAFAHYTGARPRAQYHDSYEYRCDWAPSLLAEFEKRRGYRLQDHLDAFVRGEPPDRAARVKSDYRETISDLMVEVTLPLWTAWAHRHGWITRNEAHGSPGNWIDLYAAADIPETEMFHRDRNRLLSKFASSAAHLTGRPLVSSETGTWLAEHFTETLGQMKELLDDLFLSGVNHVLYHGTCYSPDEAPWPGWLFYASFQMNPRNPIWRDVPALNLYATRCQAVLQTGRPDQDLLLYWPIHDLWHDPSGTVRNLTIHARDWFETQPIGQTAEELWDRGYAFDYVSDRFLQQAVADHGEVRLPGGCWRAIVIPPCQRMPLPTLRKLIELAEAGVPVIFAGPLPTDVPGLANLEARQAQLRELLARARTLASREDPRLFIGRLHPPLLAAGIPRESMVEDGGLLYIRRALTNGHYYFIANRSSHEAFEGWITLARPARAVRLLEPMTGQHGAPPQKPAGPNHVAVYLRLWPGQSLILQTTQTSFDDPPWIWWTASGPTFPLQGPWQVEFIEGGPTLPAGFQTRSLGSWTEGGDPDRERFAGTARYTLRFDLPAWNATQWRLDLGRIAQSARVRVNGHDLGTLLQPPWQLTLRDLQPTNNLLEVEVTSVAANRIRDLDRRGVPWKNFHDINFVNINYRPFNAADWPIRECGLLGPVTLTPVEPIQLNP</sequence>
<evidence type="ECO:0000313" key="1">
    <source>
        <dbReference type="EMBL" id="NGO39838.1"/>
    </source>
</evidence>
<dbReference type="PANTHER" id="PTHR36848:SF2">
    <property type="entry name" value="SECRETED PROTEIN"/>
    <property type="match status" value="1"/>
</dbReference>
<name>A0A6M1RIE4_9BACT</name>